<accession>A0A0G0JUZ6</accession>
<comment type="caution">
    <text evidence="2">The sequence shown here is derived from an EMBL/GenBank/DDBJ whole genome shotgun (WGS) entry which is preliminary data.</text>
</comment>
<keyword evidence="1" id="KW-1133">Transmembrane helix</keyword>
<feature type="transmembrane region" description="Helical" evidence="1">
    <location>
        <begin position="227"/>
        <end position="247"/>
    </location>
</feature>
<dbReference type="InterPro" id="IPR011042">
    <property type="entry name" value="6-blade_b-propeller_TolB-like"/>
</dbReference>
<dbReference type="EMBL" id="LBUP01000002">
    <property type="protein sequence ID" value="KKQ66885.1"/>
    <property type="molecule type" value="Genomic_DNA"/>
</dbReference>
<evidence type="ECO:0000313" key="2">
    <source>
        <dbReference type="EMBL" id="KKQ66885.1"/>
    </source>
</evidence>
<evidence type="ECO:0000313" key="3">
    <source>
        <dbReference type="Proteomes" id="UP000034235"/>
    </source>
</evidence>
<keyword evidence="1" id="KW-0472">Membrane</keyword>
<proteinExistence type="predicted"/>
<dbReference type="Proteomes" id="UP000034235">
    <property type="component" value="Unassembled WGS sequence"/>
</dbReference>
<dbReference type="SUPFAM" id="SSF101898">
    <property type="entry name" value="NHL repeat"/>
    <property type="match status" value="1"/>
</dbReference>
<protein>
    <submittedName>
        <fullName evidence="2">Uncharacterized protein</fullName>
    </submittedName>
</protein>
<name>A0A0G0JUZ6_9BACT</name>
<organism evidence="2 3">
    <name type="scientific">Candidatus Daviesbacteria bacterium GW2011_GWA2_38_24</name>
    <dbReference type="NCBI Taxonomy" id="1618422"/>
    <lineage>
        <taxon>Bacteria</taxon>
        <taxon>Candidatus Daviesiibacteriota</taxon>
    </lineage>
</organism>
<reference evidence="2 3" key="1">
    <citation type="journal article" date="2015" name="Nature">
        <title>rRNA introns, odd ribosomes, and small enigmatic genomes across a large radiation of phyla.</title>
        <authorList>
            <person name="Brown C.T."/>
            <person name="Hug L.A."/>
            <person name="Thomas B.C."/>
            <person name="Sharon I."/>
            <person name="Castelle C.J."/>
            <person name="Singh A."/>
            <person name="Wilkins M.J."/>
            <person name="Williams K.H."/>
            <person name="Banfield J.F."/>
        </authorList>
    </citation>
    <scope>NUCLEOTIDE SEQUENCE [LARGE SCALE GENOMIC DNA]</scope>
</reference>
<dbReference type="AlphaFoldDB" id="A0A0G0JUZ6"/>
<keyword evidence="1" id="KW-0812">Transmembrane</keyword>
<dbReference type="Gene3D" id="2.120.10.30">
    <property type="entry name" value="TolB, C-terminal domain"/>
    <property type="match status" value="1"/>
</dbReference>
<gene>
    <name evidence="2" type="ORF">US86_C0002G0002</name>
</gene>
<sequence length="587" mass="66286">MIAFAKATCGNTDFEFSQSYLFLSPKKDQHLILFLSSTGEALPIKSHKIAAELEELFFDSRSKGSDFLKEGIAFLKERIDEFENSSFILATILKNILYFYAEGDVDAYLLRNNSKLNLSAGKLGKIVSGRLQEGDKVLFVTENLKEKADLATLNTSNLADEIEYLSSKLQLRESIACFLISVEKKRVVEKISNPFAYPLRIQVVSRSWKKPLLNTLNLLKPKNKKGLGIYLILSLVLLTCSTLYIRYLQKNSQTNQQTTTLVNSSRSYFAAAQNLRLDNPEEARNNFLAAKKDLDKALKIKPKDSKLLDLQNEFNLSAKEILREFEVKDFPVFLNLSLIRDGFSTKRLSYSKGNVLVLDEVQKTLVLIDLQSKSPKILSGGEKVGNAYLASVNGDYNFTFSPDKGVVRVDKRAQGVLPVIPVDSDWSKIADLVGFANNVYLLDEFKNQIWKYIPTQSGYSEKYSYFNDETKADLAGSLKMQINGSVWVLKQGNEILKFTAGVRDFFAVANLDTELGNVTSFYVSDETDRIYLLDRGNSRVVVLKKNGIYDYQLIGERFKTTDDLIADEEGKKLYLLEGNKIYLVGTR</sequence>
<evidence type="ECO:0000256" key="1">
    <source>
        <dbReference type="SAM" id="Phobius"/>
    </source>
</evidence>